<evidence type="ECO:0000313" key="2">
    <source>
        <dbReference type="Proteomes" id="UP001165378"/>
    </source>
</evidence>
<comment type="caution">
    <text evidence="1">The sequence shown here is derived from an EMBL/GenBank/DDBJ whole genome shotgun (WGS) entry which is preliminary data.</text>
</comment>
<sequence length="642" mass="68973">MTADTHPLLRYADPATRDAAAERLRLAPGPEPEPPVPVDPEGVIARLRSGRGKDPRYVLDGVTVTDWDMIVREHRKAPLPDVIAAGLVARDDCPREAVLELVVARTVSRRGLATGTLANALLRGILTPHDVMFEAAPGWSALRVLEKYAVKHGDWLRPVRRVLTDAAELLPGDDPAAWQWLLTHGPRFPGTYPELCAYARTLARAGASAATAPAPDATGDAQATVDWDFGNPAGLLSRIRPSLAAKIIGMLPETAVIAFLETPDLPPSVIVPALRRAPAMRSRILRSADLGRAGVEALLALRDSDVNGALLEIAPQRADITLAIHRATRRDQPRNVPLGAAARRFLVNHHDPARENIATAVHGHYPQLIQAAFRQLGERLGTARALRGFLSLWECQGPDGVRAAAADPRLGLGPETRRIVQAALDAADRSNDGVNDPAGAAGSALLRAEVARHEHPTALIEAMREDPRLAGQPLPPEFWPVAVTAHARDPLPAPALARLAAQPGCPEALGLAACQALPELARTLGGRSRPYALTAIRDPLHLASVTWQTPRNAWYFDAIDSSLLSAEEFVELAHPVTTMLDALDNIRAILPHANEAAERHIAKLLHTALGDDPEAWTVTAHLMPDFVGTLPELLATVEAVTR</sequence>
<dbReference type="Proteomes" id="UP001165378">
    <property type="component" value="Unassembled WGS sequence"/>
</dbReference>
<evidence type="ECO:0000313" key="1">
    <source>
        <dbReference type="EMBL" id="MCF2532901.1"/>
    </source>
</evidence>
<reference evidence="1" key="1">
    <citation type="submission" date="2022-01" db="EMBL/GenBank/DDBJ databases">
        <title>Genome-Based Taxonomic Classification of the Phylum Actinobacteria.</title>
        <authorList>
            <person name="Gao Y."/>
        </authorList>
    </citation>
    <scope>NUCLEOTIDE SEQUENCE</scope>
    <source>
        <strain evidence="1">KLBMP 8922</strain>
    </source>
</reference>
<proteinExistence type="predicted"/>
<accession>A0AA41Q807</accession>
<organism evidence="1 2">
    <name type="scientific">Yinghuangia soli</name>
    <dbReference type="NCBI Taxonomy" id="2908204"/>
    <lineage>
        <taxon>Bacteria</taxon>
        <taxon>Bacillati</taxon>
        <taxon>Actinomycetota</taxon>
        <taxon>Actinomycetes</taxon>
        <taxon>Kitasatosporales</taxon>
        <taxon>Streptomycetaceae</taxon>
        <taxon>Yinghuangia</taxon>
    </lineage>
</organism>
<name>A0AA41Q807_9ACTN</name>
<dbReference type="EMBL" id="JAKFHA010000040">
    <property type="protein sequence ID" value="MCF2532901.1"/>
    <property type="molecule type" value="Genomic_DNA"/>
</dbReference>
<dbReference type="RefSeq" id="WP_235057676.1">
    <property type="nucleotide sequence ID" value="NZ_JAKFHA010000040.1"/>
</dbReference>
<keyword evidence="2" id="KW-1185">Reference proteome</keyword>
<protein>
    <submittedName>
        <fullName evidence="1">Uncharacterized protein</fullName>
    </submittedName>
</protein>
<gene>
    <name evidence="1" type="ORF">LZ495_37610</name>
</gene>
<dbReference type="AlphaFoldDB" id="A0AA41Q807"/>